<feature type="transmembrane region" description="Helical" evidence="1">
    <location>
        <begin position="367"/>
        <end position="386"/>
    </location>
</feature>
<name>A0A955L897_9BACT</name>
<feature type="transmembrane region" description="Helical" evidence="1">
    <location>
        <begin position="435"/>
        <end position="455"/>
    </location>
</feature>
<feature type="transmembrane region" description="Helical" evidence="1">
    <location>
        <begin position="541"/>
        <end position="561"/>
    </location>
</feature>
<dbReference type="Gene3D" id="3.30.70.1440">
    <property type="entry name" value="Multidrug efflux transporter AcrB pore domain"/>
    <property type="match status" value="1"/>
</dbReference>
<dbReference type="Gene3D" id="1.20.1640.10">
    <property type="entry name" value="Multidrug efflux transporter AcrB transmembrane domain"/>
    <property type="match status" value="2"/>
</dbReference>
<dbReference type="SUPFAM" id="SSF82714">
    <property type="entry name" value="Multidrug efflux transporter AcrB TolC docking domain, DN and DC subdomains"/>
    <property type="match status" value="2"/>
</dbReference>
<dbReference type="EMBL" id="JAGQLH010000054">
    <property type="protein sequence ID" value="MCA9385898.1"/>
    <property type="molecule type" value="Genomic_DNA"/>
</dbReference>
<feature type="transmembrane region" description="Helical" evidence="1">
    <location>
        <begin position="911"/>
        <end position="930"/>
    </location>
</feature>
<evidence type="ECO:0000256" key="1">
    <source>
        <dbReference type="SAM" id="Phobius"/>
    </source>
</evidence>
<proteinExistence type="predicted"/>
<accession>A0A955L897</accession>
<dbReference type="Gene3D" id="3.30.70.1320">
    <property type="entry name" value="Multidrug efflux transporter AcrB pore domain like"/>
    <property type="match status" value="1"/>
</dbReference>
<dbReference type="PROSITE" id="PS50156">
    <property type="entry name" value="SSD"/>
    <property type="match status" value="1"/>
</dbReference>
<feature type="transmembrane region" description="Helical" evidence="1">
    <location>
        <begin position="937"/>
        <end position="957"/>
    </location>
</feature>
<gene>
    <name evidence="3" type="ORF">KC717_04595</name>
</gene>
<comment type="caution">
    <text evidence="3">The sequence shown here is derived from an EMBL/GenBank/DDBJ whole genome shotgun (WGS) entry which is preliminary data.</text>
</comment>
<feature type="transmembrane region" description="Helical" evidence="1">
    <location>
        <begin position="1038"/>
        <end position="1063"/>
    </location>
</feature>
<sequence length="1069" mass="118494">MKRNIAGRITEFFLYNKPLTLLVLIGIIVAGAIIYVVTPKQYNPEVILPAFQIITEYPGATAEEVENFITLELEEKIADIEGVDKITSRSIDGGASIVMVEFKVGTDLTDAKILVQSKISENLDLLQDGMSPPVIKNINPDDIPILTVGFSSETLSQNEVRTKIVTVMNELKKIDGVANLEVHGGERRALRILLDPAAMKYRNVSTSDVQDAIMASNIRMPVGDIKDGNYSKQIEVNGWLVDENEVAQISVAPGIKLGDIAQIQNAYSEKSSYVQVDRVGSESSYSTLISIAKRKGENAIVISDSIIDALDQLDEQSELDGIDYEIMRNDGTVAQEAVSGLGLNLMQSVFIVFLVLLLFLGKRSASIVALAIPLTLLMVFVVGYLADQTINRITLFALILSLGLLVDSATVVVENIYRHLKLDTKKTKKEAIVDAVNEIGIGLFLSTLTSVIVFLPTSQISGMMGEYMKPLSFFVPVALIMSLLIAYIIIPFIADWVLSVEAVESTQKKKFDISSLFDRLSDWYGGILEKLIENERLQKRFLRIVFISLMLVLSFPILRLVHFRMLPSADKNQYYVYIDAPEGTDIEKTYEITKTIRDVLLEQKYSESIISFVGTPPVIDFNGMYKGADFREAPNLATLKVSLMHMDTRNETSEEIVSKTRGEILKNETIQSYISDGTVIQFIQDPPGPPVQATFVAKIKGSNQEIRENIATQVVEYMESIDGIVDIDTSIESAYPKTIYEIDNEKAMASGISTYHIATTLRTALASTQISQFHLNGHPEISFIEMQFAKQDRDSQRDISKIYVKNQMGTMVPLESFVREVSTRNTPMRINDGREPTTYITAEVDGRSIIYAVIDLIEVIISDNYGVDEEVDNYKATWDLFGINLGSKEGDTYHLEWGGEWKMTVENFRDLGIAMLIAMILIYSVLVAQFKSFTIPRLIMTTIPLGLVGILPGFAFLDVVNGTFLTATSLIGFIALMGIVVNNAIIYLEYLTQQLELGIPLKEALVTTGKTRLRPIVLTSMTTVFSSLTIAGDPVWSGLAWSIVFGLSLSAILTLGVLPILYLKSTDTN</sequence>
<protein>
    <submittedName>
        <fullName evidence="3">Efflux RND transporter permease subunit</fullName>
    </submittedName>
</protein>
<dbReference type="GO" id="GO:0005886">
    <property type="term" value="C:plasma membrane"/>
    <property type="evidence" value="ECO:0007669"/>
    <property type="project" value="TreeGrafter"/>
</dbReference>
<feature type="transmembrane region" description="Helical" evidence="1">
    <location>
        <begin position="1013"/>
        <end position="1032"/>
    </location>
</feature>
<dbReference type="Gene3D" id="3.30.70.1430">
    <property type="entry name" value="Multidrug efflux transporter AcrB pore domain"/>
    <property type="match status" value="2"/>
</dbReference>
<dbReference type="SUPFAM" id="SSF82866">
    <property type="entry name" value="Multidrug efflux transporter AcrB transmembrane domain"/>
    <property type="match status" value="2"/>
</dbReference>
<dbReference type="InterPro" id="IPR001036">
    <property type="entry name" value="Acrflvin-R"/>
</dbReference>
<feature type="domain" description="SSD" evidence="2">
    <location>
        <begin position="342"/>
        <end position="496"/>
    </location>
</feature>
<keyword evidence="1" id="KW-1133">Transmembrane helix</keyword>
<feature type="transmembrane region" description="Helical" evidence="1">
    <location>
        <begin position="392"/>
        <end position="414"/>
    </location>
</feature>
<dbReference type="PRINTS" id="PR00702">
    <property type="entry name" value="ACRIFLAVINRP"/>
</dbReference>
<evidence type="ECO:0000259" key="2">
    <source>
        <dbReference type="PROSITE" id="PS50156"/>
    </source>
</evidence>
<dbReference type="AlphaFoldDB" id="A0A955L897"/>
<keyword evidence="1" id="KW-0812">Transmembrane</keyword>
<dbReference type="Gene3D" id="3.30.2090.10">
    <property type="entry name" value="Multidrug efflux transporter AcrB TolC docking domain, DN and DC subdomains"/>
    <property type="match status" value="2"/>
</dbReference>
<dbReference type="PANTHER" id="PTHR32063:SF16">
    <property type="entry name" value="CATION EFFLUX SYSTEM (ACRB_ACRD_ACRF FAMILY)"/>
    <property type="match status" value="1"/>
</dbReference>
<dbReference type="Proteomes" id="UP000754563">
    <property type="component" value="Unassembled WGS sequence"/>
</dbReference>
<dbReference type="PANTHER" id="PTHR32063">
    <property type="match status" value="1"/>
</dbReference>
<dbReference type="GO" id="GO:0042910">
    <property type="term" value="F:xenobiotic transmembrane transporter activity"/>
    <property type="evidence" value="ECO:0007669"/>
    <property type="project" value="TreeGrafter"/>
</dbReference>
<keyword evidence="1" id="KW-0472">Membrane</keyword>
<reference evidence="3" key="1">
    <citation type="submission" date="2020-04" db="EMBL/GenBank/DDBJ databases">
        <authorList>
            <person name="Zhang T."/>
        </authorList>
    </citation>
    <scope>NUCLEOTIDE SEQUENCE</scope>
    <source>
        <strain evidence="3">HKST-UBA11</strain>
    </source>
</reference>
<evidence type="ECO:0000313" key="4">
    <source>
        <dbReference type="Proteomes" id="UP000754563"/>
    </source>
</evidence>
<feature type="transmembrane region" description="Helical" evidence="1">
    <location>
        <begin position="969"/>
        <end position="992"/>
    </location>
</feature>
<evidence type="ECO:0000313" key="3">
    <source>
        <dbReference type="EMBL" id="MCA9385898.1"/>
    </source>
</evidence>
<dbReference type="Pfam" id="PF00873">
    <property type="entry name" value="ACR_tran"/>
    <property type="match status" value="2"/>
</dbReference>
<dbReference type="InterPro" id="IPR027463">
    <property type="entry name" value="AcrB_DN_DC_subdom"/>
</dbReference>
<feature type="transmembrane region" description="Helical" evidence="1">
    <location>
        <begin position="21"/>
        <end position="38"/>
    </location>
</feature>
<organism evidence="3 4">
    <name type="scientific">Candidatus Dojkabacteria bacterium</name>
    <dbReference type="NCBI Taxonomy" id="2099670"/>
    <lineage>
        <taxon>Bacteria</taxon>
        <taxon>Candidatus Dojkabacteria</taxon>
    </lineage>
</organism>
<feature type="transmembrane region" description="Helical" evidence="1">
    <location>
        <begin position="475"/>
        <end position="498"/>
    </location>
</feature>
<reference evidence="3" key="2">
    <citation type="journal article" date="2021" name="Microbiome">
        <title>Successional dynamics and alternative stable states in a saline activated sludge microbial community over 9 years.</title>
        <authorList>
            <person name="Wang Y."/>
            <person name="Ye J."/>
            <person name="Ju F."/>
            <person name="Liu L."/>
            <person name="Boyd J.A."/>
            <person name="Deng Y."/>
            <person name="Parks D.H."/>
            <person name="Jiang X."/>
            <person name="Yin X."/>
            <person name="Woodcroft B.J."/>
            <person name="Tyson G.W."/>
            <person name="Hugenholtz P."/>
            <person name="Polz M.F."/>
            <person name="Zhang T."/>
        </authorList>
    </citation>
    <scope>NUCLEOTIDE SEQUENCE</scope>
    <source>
        <strain evidence="3">HKST-UBA11</strain>
    </source>
</reference>
<dbReference type="InterPro" id="IPR000731">
    <property type="entry name" value="SSD"/>
</dbReference>
<feature type="transmembrane region" description="Helical" evidence="1">
    <location>
        <begin position="337"/>
        <end position="360"/>
    </location>
</feature>
<dbReference type="SUPFAM" id="SSF82693">
    <property type="entry name" value="Multidrug efflux transporter AcrB pore domain, PN1, PN2, PC1 and PC2 subdomains"/>
    <property type="match status" value="3"/>
</dbReference>